<gene>
    <name evidence="1" type="ORF">SAMN05192553_10113</name>
</gene>
<sequence>MRQTMTWISRWLVVTGLVWFSSLTLYGQEKIEREFRIKPGTVPEAAKDWLYEAFGSPRKVKWYVEETSGKSSYEAKFVFRGATHSVEFDLSGRIEDIEVQTTWEALPESTRESIGRYFNDTFKKYRIEKIQVQYTGAPEDLKDSVKNSDFVTATTRYEIEFYGENETSKQLWEGLFDENGNLLSRREIAIPSTNHLFF</sequence>
<dbReference type="Gene3D" id="3.10.450.360">
    <property type="match status" value="1"/>
</dbReference>
<evidence type="ECO:0000313" key="2">
    <source>
        <dbReference type="Proteomes" id="UP000199403"/>
    </source>
</evidence>
<dbReference type="SUPFAM" id="SSF160574">
    <property type="entry name" value="BT0923-like"/>
    <property type="match status" value="1"/>
</dbReference>
<dbReference type="EMBL" id="FNZH01000001">
    <property type="protein sequence ID" value="SEI73112.1"/>
    <property type="molecule type" value="Genomic_DNA"/>
</dbReference>
<keyword evidence="2" id="KW-1185">Reference proteome</keyword>
<evidence type="ECO:0008006" key="3">
    <source>
        <dbReference type="Google" id="ProtNLM"/>
    </source>
</evidence>
<dbReference type="Proteomes" id="UP000199403">
    <property type="component" value="Unassembled WGS sequence"/>
</dbReference>
<dbReference type="AlphaFoldDB" id="A0A1H6TBC0"/>
<proteinExistence type="predicted"/>
<accession>A0A1H6TBC0</accession>
<protein>
    <recommendedName>
        <fullName evidence="3">Beta-lactamase-inhibitor-like, PepSY-like</fullName>
    </recommendedName>
</protein>
<dbReference type="STRING" id="1416801.SAMN05192553_10113"/>
<evidence type="ECO:0000313" key="1">
    <source>
        <dbReference type="EMBL" id="SEI73112.1"/>
    </source>
</evidence>
<reference evidence="2" key="1">
    <citation type="submission" date="2016-10" db="EMBL/GenBank/DDBJ databases">
        <authorList>
            <person name="Varghese N."/>
            <person name="Submissions S."/>
        </authorList>
    </citation>
    <scope>NUCLEOTIDE SEQUENCE [LARGE SCALE GENOMIC DNA]</scope>
    <source>
        <strain evidence="2">IBRC-M 10761</strain>
    </source>
</reference>
<organism evidence="1 2">
    <name type="scientific">Cyclobacterium xiamenense</name>
    <dbReference type="NCBI Taxonomy" id="1297121"/>
    <lineage>
        <taxon>Bacteria</taxon>
        <taxon>Pseudomonadati</taxon>
        <taxon>Bacteroidota</taxon>
        <taxon>Cytophagia</taxon>
        <taxon>Cytophagales</taxon>
        <taxon>Cyclobacteriaceae</taxon>
        <taxon>Cyclobacterium</taxon>
    </lineage>
</organism>
<name>A0A1H6TBC0_9BACT</name>